<dbReference type="AlphaFoldDB" id="A0A7W7C5H8"/>
<name>A0A7W7C5H8_9PSEU</name>
<protein>
    <submittedName>
        <fullName evidence="2">Uncharacterized protein</fullName>
    </submittedName>
</protein>
<feature type="region of interest" description="Disordered" evidence="1">
    <location>
        <begin position="32"/>
        <end position="56"/>
    </location>
</feature>
<proteinExistence type="predicted"/>
<dbReference type="EMBL" id="JACHMH010000001">
    <property type="protein sequence ID" value="MBB4674882.1"/>
    <property type="molecule type" value="Genomic_DNA"/>
</dbReference>
<evidence type="ECO:0000313" key="2">
    <source>
        <dbReference type="EMBL" id="MBB4674882.1"/>
    </source>
</evidence>
<sequence length="129" mass="13728">MIETVTATEPCGTRTTAHPTCRFGRVLRRLAGVQPEHAPEATRSDNGAAEGLTHPELLVRQRGPVVLVRSPQCEELARVLTGAGFAVRRELDNEWVGSLSVSGASAEQVGELAASHGLVLHELRTDSPG</sequence>
<evidence type="ECO:0000313" key="3">
    <source>
        <dbReference type="Proteomes" id="UP000533598"/>
    </source>
</evidence>
<keyword evidence="3" id="KW-1185">Reference proteome</keyword>
<reference evidence="2 3" key="1">
    <citation type="submission" date="2020-08" db="EMBL/GenBank/DDBJ databases">
        <title>Sequencing the genomes of 1000 actinobacteria strains.</title>
        <authorList>
            <person name="Klenk H.-P."/>
        </authorList>
    </citation>
    <scope>NUCLEOTIDE SEQUENCE [LARGE SCALE GENOMIC DNA]</scope>
    <source>
        <strain evidence="2 3">DSM 44230</strain>
    </source>
</reference>
<organism evidence="2 3">
    <name type="scientific">Crossiella cryophila</name>
    <dbReference type="NCBI Taxonomy" id="43355"/>
    <lineage>
        <taxon>Bacteria</taxon>
        <taxon>Bacillati</taxon>
        <taxon>Actinomycetota</taxon>
        <taxon>Actinomycetes</taxon>
        <taxon>Pseudonocardiales</taxon>
        <taxon>Pseudonocardiaceae</taxon>
        <taxon>Crossiella</taxon>
    </lineage>
</organism>
<dbReference type="RefSeq" id="WP_185000948.1">
    <property type="nucleotide sequence ID" value="NZ_BAAAUI010000018.1"/>
</dbReference>
<dbReference type="Proteomes" id="UP000533598">
    <property type="component" value="Unassembled WGS sequence"/>
</dbReference>
<accession>A0A7W7C5H8</accession>
<comment type="caution">
    <text evidence="2">The sequence shown here is derived from an EMBL/GenBank/DDBJ whole genome shotgun (WGS) entry which is preliminary data.</text>
</comment>
<gene>
    <name evidence="2" type="ORF">HNR67_001000</name>
</gene>
<evidence type="ECO:0000256" key="1">
    <source>
        <dbReference type="SAM" id="MobiDB-lite"/>
    </source>
</evidence>